<dbReference type="AlphaFoldDB" id="A0A8J6MGW8"/>
<comment type="caution">
    <text evidence="1">The sequence shown here is derived from an EMBL/GenBank/DDBJ whole genome shotgun (WGS) entry which is preliminary data.</text>
</comment>
<reference evidence="1" key="1">
    <citation type="submission" date="2020-08" db="EMBL/GenBank/DDBJ databases">
        <title>Genome public.</title>
        <authorList>
            <person name="Liu C."/>
            <person name="Sun Q."/>
        </authorList>
    </citation>
    <scope>NUCLEOTIDE SEQUENCE</scope>
    <source>
        <strain evidence="1">NSJ-52</strain>
    </source>
</reference>
<gene>
    <name evidence="1" type="ORF">H8S62_11335</name>
</gene>
<evidence type="ECO:0000313" key="2">
    <source>
        <dbReference type="Proteomes" id="UP000607645"/>
    </source>
</evidence>
<proteinExistence type="predicted"/>
<name>A0A8J6MGW8_9FIRM</name>
<organism evidence="1 2">
    <name type="scientific">Lawsonibacter faecis</name>
    <dbReference type="NCBI Taxonomy" id="2763052"/>
    <lineage>
        <taxon>Bacteria</taxon>
        <taxon>Bacillati</taxon>
        <taxon>Bacillota</taxon>
        <taxon>Clostridia</taxon>
        <taxon>Eubacteriales</taxon>
        <taxon>Oscillospiraceae</taxon>
        <taxon>Lawsonibacter</taxon>
    </lineage>
</organism>
<evidence type="ECO:0000313" key="1">
    <source>
        <dbReference type="EMBL" id="MBC5737598.1"/>
    </source>
</evidence>
<accession>A0A8J6MGW8</accession>
<keyword evidence="2" id="KW-1185">Reference proteome</keyword>
<dbReference type="RefSeq" id="WP_155149667.1">
    <property type="nucleotide sequence ID" value="NZ_JACOPQ010000008.1"/>
</dbReference>
<dbReference type="Proteomes" id="UP000607645">
    <property type="component" value="Unassembled WGS sequence"/>
</dbReference>
<protein>
    <submittedName>
        <fullName evidence="1">Uncharacterized protein</fullName>
    </submittedName>
</protein>
<sequence>MTSLNWKQDRLMLNDEYTFTERQFFLFRACIDSWGSKIFWAFMYMQVFLFDAASVDGIGHELDTQPAQYEITFMAAGIIKQFQFK</sequence>
<dbReference type="EMBL" id="JACOPQ010000008">
    <property type="protein sequence ID" value="MBC5737598.1"/>
    <property type="molecule type" value="Genomic_DNA"/>
</dbReference>